<protein>
    <submittedName>
        <fullName evidence="5">Peroxidase</fullName>
    </submittedName>
</protein>
<dbReference type="SUPFAM" id="SSF48113">
    <property type="entry name" value="Heme-dependent peroxidases"/>
    <property type="match status" value="1"/>
</dbReference>
<feature type="compositionally biased region" description="Polar residues" evidence="4">
    <location>
        <begin position="85"/>
        <end position="114"/>
    </location>
</feature>
<keyword evidence="3" id="KW-0325">Glycoprotein</keyword>
<accession>A0A3D3RE54</accession>
<dbReference type="PROSITE" id="PS50292">
    <property type="entry name" value="PEROXIDASE_3"/>
    <property type="match status" value="1"/>
</dbReference>
<feature type="non-terminal residue" evidence="5">
    <location>
        <position position="796"/>
    </location>
</feature>
<evidence type="ECO:0000256" key="3">
    <source>
        <dbReference type="ARBA" id="ARBA00023180"/>
    </source>
</evidence>
<evidence type="ECO:0000313" key="6">
    <source>
        <dbReference type="Proteomes" id="UP000263642"/>
    </source>
</evidence>
<dbReference type="GO" id="GO:0005576">
    <property type="term" value="C:extracellular region"/>
    <property type="evidence" value="ECO:0007669"/>
    <property type="project" value="UniProtKB-SubCell"/>
</dbReference>
<organism evidence="5 6">
    <name type="scientific">Gimesia maris</name>
    <dbReference type="NCBI Taxonomy" id="122"/>
    <lineage>
        <taxon>Bacteria</taxon>
        <taxon>Pseudomonadati</taxon>
        <taxon>Planctomycetota</taxon>
        <taxon>Planctomycetia</taxon>
        <taxon>Planctomycetales</taxon>
        <taxon>Planctomycetaceae</taxon>
        <taxon>Gimesia</taxon>
    </lineage>
</organism>
<dbReference type="InterPro" id="IPR019791">
    <property type="entry name" value="Haem_peroxidase_animal"/>
</dbReference>
<sequence length="796" mass="87628">MINSFVGRAFVITKSTTRLVAYVAQFERTARQQLHASGEHIMLFPKSHRRQASHKASHSSAIEHLEDRQLLSAMNSLPTEMADTNVPQTESGTTPEYASIDGTGNNVDNPEYGSTDTELLRLADADYGDGQYTPAGEDRPSAREISNVIAAADTSQTNDRYLTDIFWVWGQFIDHDITLTESAHDEFGNPLQSYPIEVPTGDIYFDPDGSGDDVIDLNRSNYEVDENGVRQQINQITAFIDGSVIYGSDAELAASLRTFQGGLLATSDGNLLPYGDDGFFLAGDIRANENAALTSMQTIWMREHNRVATELALEDPSLTDEQLYQQARQIVSAEIQAITFNEFLPALFGSNIISSYQGYDSTVDPSIANEFSTAAYRFGHTMLSSELLRLDENGNTADEGNLALLNAFFNPSEVENNGVDSLLRGLTVNLAQEIDNQVVDDVRNFLFGPPGSGGFDLASLNIQRGRDHGLSDYNSTRVALGLNAVENFSDITSDPDVAARLEQLYGTVDNIDLWVGGLAEDHMPGSSMGVTFSMIIIDQFQRLRDGDRFWYENVFSGEALNEINNTTLADVIERNSDVSGLQENVFFAPKVMQVDLAETHSDDVSVRVRKGNLEVIDNRTRQVIGSQSLDSVERLMLTSSDPGSLRIRYKGISPADLPGGLIVEAGKGRDDALVIHGTKQSDTIVVNENTVEVNGLQLEFTGIERIVVQHTSADDSVQVADGVDIDVNVLDIVRHDRRHEGPHSREHAQRPDNHRPTQGPERHGADERDTKRDRNDFGMLDHVFASSDLGKVLDMS</sequence>
<gene>
    <name evidence="5" type="ORF">DIT97_30415</name>
</gene>
<comment type="subcellular location">
    <subcellularLocation>
        <location evidence="1">Secreted</location>
    </subcellularLocation>
</comment>
<keyword evidence="5" id="KW-0575">Peroxidase</keyword>
<evidence type="ECO:0000256" key="4">
    <source>
        <dbReference type="SAM" id="MobiDB-lite"/>
    </source>
</evidence>
<comment type="caution">
    <text evidence="5">The sequence shown here is derived from an EMBL/GenBank/DDBJ whole genome shotgun (WGS) entry which is preliminary data.</text>
</comment>
<dbReference type="PANTHER" id="PTHR11475:SF4">
    <property type="entry name" value="CHORION PEROXIDASE"/>
    <property type="match status" value="1"/>
</dbReference>
<feature type="region of interest" description="Disordered" evidence="4">
    <location>
        <begin position="82"/>
        <end position="114"/>
    </location>
</feature>
<dbReference type="Pfam" id="PF03098">
    <property type="entry name" value="An_peroxidase"/>
    <property type="match status" value="1"/>
</dbReference>
<proteinExistence type="predicted"/>
<feature type="region of interest" description="Disordered" evidence="4">
    <location>
        <begin position="736"/>
        <end position="778"/>
    </location>
</feature>
<dbReference type="Proteomes" id="UP000263642">
    <property type="component" value="Unassembled WGS sequence"/>
</dbReference>
<keyword evidence="2" id="KW-0964">Secreted</keyword>
<evidence type="ECO:0000313" key="5">
    <source>
        <dbReference type="EMBL" id="HCO27111.1"/>
    </source>
</evidence>
<dbReference type="InterPro" id="IPR010255">
    <property type="entry name" value="Haem_peroxidase_sf"/>
</dbReference>
<evidence type="ECO:0000256" key="2">
    <source>
        <dbReference type="ARBA" id="ARBA00022525"/>
    </source>
</evidence>
<evidence type="ECO:0000256" key="1">
    <source>
        <dbReference type="ARBA" id="ARBA00004613"/>
    </source>
</evidence>
<dbReference type="PANTHER" id="PTHR11475">
    <property type="entry name" value="OXIDASE/PEROXIDASE"/>
    <property type="match status" value="1"/>
</dbReference>
<reference evidence="5 6" key="1">
    <citation type="journal article" date="2018" name="Nat. Biotechnol.">
        <title>A standardized bacterial taxonomy based on genome phylogeny substantially revises the tree of life.</title>
        <authorList>
            <person name="Parks D.H."/>
            <person name="Chuvochina M."/>
            <person name="Waite D.W."/>
            <person name="Rinke C."/>
            <person name="Skarshewski A."/>
            <person name="Chaumeil P.A."/>
            <person name="Hugenholtz P."/>
        </authorList>
    </citation>
    <scope>NUCLEOTIDE SEQUENCE [LARGE SCALE GENOMIC DNA]</scope>
    <source>
        <strain evidence="5">UBA9375</strain>
    </source>
</reference>
<keyword evidence="5" id="KW-0560">Oxidoreductase</keyword>
<dbReference type="AlphaFoldDB" id="A0A3D3RE54"/>
<name>A0A3D3RE54_9PLAN</name>
<dbReference type="CDD" id="cd09822">
    <property type="entry name" value="peroxinectin_like_bacterial"/>
    <property type="match status" value="1"/>
</dbReference>
<dbReference type="GO" id="GO:0004601">
    <property type="term" value="F:peroxidase activity"/>
    <property type="evidence" value="ECO:0007669"/>
    <property type="project" value="UniProtKB-KW"/>
</dbReference>
<dbReference type="Gene3D" id="1.10.640.10">
    <property type="entry name" value="Haem peroxidase domain superfamily, animal type"/>
    <property type="match status" value="1"/>
</dbReference>
<dbReference type="InterPro" id="IPR037120">
    <property type="entry name" value="Haem_peroxidase_sf_animal"/>
</dbReference>
<feature type="compositionally biased region" description="Basic and acidic residues" evidence="4">
    <location>
        <begin position="736"/>
        <end position="776"/>
    </location>
</feature>
<dbReference type="GO" id="GO:0020037">
    <property type="term" value="F:heme binding"/>
    <property type="evidence" value="ECO:0007669"/>
    <property type="project" value="InterPro"/>
</dbReference>
<dbReference type="PRINTS" id="PR00457">
    <property type="entry name" value="ANPEROXIDASE"/>
</dbReference>
<dbReference type="EMBL" id="DQAY01000190">
    <property type="protein sequence ID" value="HCO27111.1"/>
    <property type="molecule type" value="Genomic_DNA"/>
</dbReference>
<dbReference type="GO" id="GO:0006979">
    <property type="term" value="P:response to oxidative stress"/>
    <property type="evidence" value="ECO:0007669"/>
    <property type="project" value="InterPro"/>
</dbReference>